<evidence type="ECO:0000313" key="2">
    <source>
        <dbReference type="EMBL" id="KAK0042414.1"/>
    </source>
</evidence>
<keyword evidence="1" id="KW-0812">Transmembrane</keyword>
<dbReference type="AlphaFoldDB" id="A0AAD8AVH4"/>
<feature type="transmembrane region" description="Helical" evidence="1">
    <location>
        <begin position="172"/>
        <end position="192"/>
    </location>
</feature>
<dbReference type="Gene3D" id="1.20.140.150">
    <property type="match status" value="1"/>
</dbReference>
<feature type="transmembrane region" description="Helical" evidence="1">
    <location>
        <begin position="131"/>
        <end position="152"/>
    </location>
</feature>
<accession>A0AAD8AVH4</accession>
<feature type="transmembrane region" description="Helical" evidence="1">
    <location>
        <begin position="98"/>
        <end position="119"/>
    </location>
</feature>
<keyword evidence="3" id="KW-1185">Reference proteome</keyword>
<organism evidence="2 3">
    <name type="scientific">Biomphalaria pfeifferi</name>
    <name type="common">Bloodfluke planorb</name>
    <name type="synonym">Freshwater snail</name>
    <dbReference type="NCBI Taxonomy" id="112525"/>
    <lineage>
        <taxon>Eukaryota</taxon>
        <taxon>Metazoa</taxon>
        <taxon>Spiralia</taxon>
        <taxon>Lophotrochozoa</taxon>
        <taxon>Mollusca</taxon>
        <taxon>Gastropoda</taxon>
        <taxon>Heterobranchia</taxon>
        <taxon>Euthyneura</taxon>
        <taxon>Panpulmonata</taxon>
        <taxon>Hygrophila</taxon>
        <taxon>Lymnaeoidea</taxon>
        <taxon>Planorbidae</taxon>
        <taxon>Biomphalaria</taxon>
    </lineage>
</organism>
<sequence length="239" mass="25621">MATQRYSTAQKIAFAGMTIGFVMCTVGCIAPFWQTGKIDSSIITSNIDLGSLNGVFNNLPKTELATMNGGLWWYCEEVILVGKECHVYELDGNKIEDWAIRGLAVLSVFLSLVCTLAALCRSCCCEGGKTVCHGVMAFLSGACGLAVVGLFVSTTSDGFAMKLNLEGFGWALFVFAAGAAIITVVSFILCFASPMNPFTGIIIDGVSHIMPNGYSRMTSEHQMQQQAAVTFDPPATNRY</sequence>
<evidence type="ECO:0008006" key="4">
    <source>
        <dbReference type="Google" id="ProtNLM"/>
    </source>
</evidence>
<keyword evidence="1" id="KW-0472">Membrane</keyword>
<evidence type="ECO:0000313" key="3">
    <source>
        <dbReference type="Proteomes" id="UP001233172"/>
    </source>
</evidence>
<name>A0AAD8AVH4_BIOPF</name>
<proteinExistence type="predicted"/>
<reference evidence="2" key="1">
    <citation type="journal article" date="2023" name="PLoS Negl. Trop. Dis.">
        <title>A genome sequence for Biomphalaria pfeifferi, the major vector snail for the human-infecting parasite Schistosoma mansoni.</title>
        <authorList>
            <person name="Bu L."/>
            <person name="Lu L."/>
            <person name="Laidemitt M.R."/>
            <person name="Zhang S.M."/>
            <person name="Mutuku M."/>
            <person name="Mkoji G."/>
            <person name="Steinauer M."/>
            <person name="Loker E.S."/>
        </authorList>
    </citation>
    <scope>NUCLEOTIDE SEQUENCE</scope>
    <source>
        <strain evidence="2">KasaAsao</strain>
    </source>
</reference>
<dbReference type="EMBL" id="JASAOG010000241">
    <property type="protein sequence ID" value="KAK0042414.1"/>
    <property type="molecule type" value="Genomic_DNA"/>
</dbReference>
<gene>
    <name evidence="2" type="ORF">Bpfe_028148</name>
</gene>
<evidence type="ECO:0000256" key="1">
    <source>
        <dbReference type="SAM" id="Phobius"/>
    </source>
</evidence>
<dbReference type="Proteomes" id="UP001233172">
    <property type="component" value="Unassembled WGS sequence"/>
</dbReference>
<feature type="transmembrane region" description="Helical" evidence="1">
    <location>
        <begin position="12"/>
        <end position="33"/>
    </location>
</feature>
<comment type="caution">
    <text evidence="2">The sequence shown here is derived from an EMBL/GenBank/DDBJ whole genome shotgun (WGS) entry which is preliminary data.</text>
</comment>
<protein>
    <recommendedName>
        <fullName evidence="4">Claudin</fullName>
    </recommendedName>
</protein>
<keyword evidence="1" id="KW-1133">Transmembrane helix</keyword>
<reference evidence="2" key="2">
    <citation type="submission" date="2023-04" db="EMBL/GenBank/DDBJ databases">
        <authorList>
            <person name="Bu L."/>
            <person name="Lu L."/>
            <person name="Laidemitt M.R."/>
            <person name="Zhang S.M."/>
            <person name="Mutuku M."/>
            <person name="Mkoji G."/>
            <person name="Steinauer M."/>
            <person name="Loker E.S."/>
        </authorList>
    </citation>
    <scope>NUCLEOTIDE SEQUENCE</scope>
    <source>
        <strain evidence="2">KasaAsao</strain>
        <tissue evidence="2">Whole Snail</tissue>
    </source>
</reference>